<feature type="domain" description="Class II aldolase/adducin N-terminal" evidence="3">
    <location>
        <begin position="8"/>
        <end position="181"/>
    </location>
</feature>
<organism evidence="4 6">
    <name type="scientific">Acidipropionibacterium acidipropionici</name>
    <dbReference type="NCBI Taxonomy" id="1748"/>
    <lineage>
        <taxon>Bacteria</taxon>
        <taxon>Bacillati</taxon>
        <taxon>Actinomycetota</taxon>
        <taxon>Actinomycetes</taxon>
        <taxon>Propionibacteriales</taxon>
        <taxon>Propionibacteriaceae</taxon>
        <taxon>Acidipropionibacterium</taxon>
    </lineage>
</organism>
<keyword evidence="1" id="KW-0479">Metal-binding</keyword>
<dbReference type="Gene3D" id="3.40.225.10">
    <property type="entry name" value="Class II aldolase/adducin N-terminal domain"/>
    <property type="match status" value="1"/>
</dbReference>
<dbReference type="GO" id="GO:0019323">
    <property type="term" value="P:pentose catabolic process"/>
    <property type="evidence" value="ECO:0007669"/>
    <property type="project" value="TreeGrafter"/>
</dbReference>
<dbReference type="GO" id="GO:0005829">
    <property type="term" value="C:cytosol"/>
    <property type="evidence" value="ECO:0007669"/>
    <property type="project" value="TreeGrafter"/>
</dbReference>
<dbReference type="AlphaFoldDB" id="A0AAC8YFV5"/>
<evidence type="ECO:0000313" key="7">
    <source>
        <dbReference type="Proteomes" id="UP000178666"/>
    </source>
</evidence>
<keyword evidence="2" id="KW-0456">Lyase</keyword>
<dbReference type="EMBL" id="CP014352">
    <property type="protein sequence ID" value="AMS05795.1"/>
    <property type="molecule type" value="Genomic_DNA"/>
</dbReference>
<dbReference type="SUPFAM" id="SSF53639">
    <property type="entry name" value="AraD/HMP-PK domain-like"/>
    <property type="match status" value="1"/>
</dbReference>
<dbReference type="GO" id="GO:0016832">
    <property type="term" value="F:aldehyde-lyase activity"/>
    <property type="evidence" value="ECO:0007669"/>
    <property type="project" value="TreeGrafter"/>
</dbReference>
<name>A0AAC8YFV5_9ACTN</name>
<dbReference type="PANTHER" id="PTHR22789:SF0">
    <property type="entry name" value="3-OXO-TETRONATE 4-PHOSPHATE DECARBOXYLASE-RELATED"/>
    <property type="match status" value="1"/>
</dbReference>
<gene>
    <name evidence="5" type="ORF">A8L58_11860</name>
    <name evidence="4" type="ORF">AXH35_10420</name>
</gene>
<dbReference type="Pfam" id="PF00596">
    <property type="entry name" value="Aldolase_II"/>
    <property type="match status" value="1"/>
</dbReference>
<accession>A0AAC8YFV5</accession>
<evidence type="ECO:0000256" key="1">
    <source>
        <dbReference type="ARBA" id="ARBA00022723"/>
    </source>
</evidence>
<dbReference type="GO" id="GO:0046872">
    <property type="term" value="F:metal ion binding"/>
    <property type="evidence" value="ECO:0007669"/>
    <property type="project" value="UniProtKB-KW"/>
</dbReference>
<dbReference type="RefSeq" id="WP_062819809.1">
    <property type="nucleotide sequence ID" value="NZ_CP014352.1"/>
</dbReference>
<evidence type="ECO:0000256" key="2">
    <source>
        <dbReference type="ARBA" id="ARBA00023239"/>
    </source>
</evidence>
<dbReference type="EMBL" id="CP015970">
    <property type="protein sequence ID" value="AOZ47261.1"/>
    <property type="molecule type" value="Genomic_DNA"/>
</dbReference>
<dbReference type="Proteomes" id="UP000075221">
    <property type="component" value="Chromosome"/>
</dbReference>
<evidence type="ECO:0000313" key="5">
    <source>
        <dbReference type="EMBL" id="AOZ47261.1"/>
    </source>
</evidence>
<evidence type="ECO:0000313" key="4">
    <source>
        <dbReference type="EMBL" id="AMS05795.1"/>
    </source>
</evidence>
<reference evidence="5 7" key="1">
    <citation type="journal article" date="2016" name="Plant Dis.">
        <title>Improved production of propionic acid using genome shuffling.</title>
        <authorList>
            <person name="Luna-Flores C.H."/>
            <person name="Palfreyman R.W."/>
            <person name="Kromer J.O."/>
            <person name="Nielsen L.K."/>
            <person name="Marcellin E."/>
        </authorList>
    </citation>
    <scope>NUCLEOTIDE SEQUENCE [LARGE SCALE GENOMIC DNA]</scope>
    <source>
        <strain evidence="5 7">F3E8</strain>
    </source>
</reference>
<protein>
    <submittedName>
        <fullName evidence="4">Fuculose phosphate aldolase</fullName>
    </submittedName>
</protein>
<dbReference type="InterPro" id="IPR001303">
    <property type="entry name" value="Aldolase_II/adducin_N"/>
</dbReference>
<dbReference type="InterPro" id="IPR050197">
    <property type="entry name" value="Aldolase_class_II_sugar_metab"/>
</dbReference>
<reference evidence="4 6" key="2">
    <citation type="submission" date="2016-02" db="EMBL/GenBank/DDBJ databases">
        <title>Complete Genome Sequence of Propionibacterium acidipropionici ATCC 55737.</title>
        <authorList>
            <person name="Luna Flores C.H."/>
            <person name="Nielsen L.K."/>
            <person name="Marcellin E."/>
        </authorList>
    </citation>
    <scope>NUCLEOTIDE SEQUENCE [LARGE SCALE GENOMIC DNA]</scope>
    <source>
        <strain evidence="4 6">ATCC 55737</strain>
    </source>
</reference>
<proteinExistence type="predicted"/>
<sequence>MILEEERQAVVDACQEMQRKGLVVGTAGNVSVRVGDRVCISPSAVEYEDLTAELVGVHDLDGNVVEAQLKPSSELPLHLAVYHSTDAGGITHNHAPASTALGLVCDEIPFSHYYSAMFGGPVRVSPYADFGTDQLAHNVAEALQGRSGALMSNHGAITIGPTLDKALSLLPYLEYICEIQLRAMATGQPVKVLTDEQIAFQIEAIKGYKPAKA</sequence>
<dbReference type="Proteomes" id="UP000178666">
    <property type="component" value="Chromosome"/>
</dbReference>
<keyword evidence="7" id="KW-1185">Reference proteome</keyword>
<dbReference type="InterPro" id="IPR036409">
    <property type="entry name" value="Aldolase_II/adducin_N_sf"/>
</dbReference>
<dbReference type="PANTHER" id="PTHR22789">
    <property type="entry name" value="FUCULOSE PHOSPHATE ALDOLASE"/>
    <property type="match status" value="1"/>
</dbReference>
<evidence type="ECO:0000259" key="3">
    <source>
        <dbReference type="SMART" id="SM01007"/>
    </source>
</evidence>
<evidence type="ECO:0000313" key="6">
    <source>
        <dbReference type="Proteomes" id="UP000075221"/>
    </source>
</evidence>
<dbReference type="SMART" id="SM01007">
    <property type="entry name" value="Aldolase_II"/>
    <property type="match status" value="1"/>
</dbReference>